<dbReference type="EMBL" id="JACHLZ010000001">
    <property type="protein sequence ID" value="MBB5833103.1"/>
    <property type="molecule type" value="Genomic_DNA"/>
</dbReference>
<evidence type="ECO:0000313" key="2">
    <source>
        <dbReference type="Proteomes" id="UP000588158"/>
    </source>
</evidence>
<dbReference type="Proteomes" id="UP000588158">
    <property type="component" value="Unassembled WGS sequence"/>
</dbReference>
<protein>
    <submittedName>
        <fullName evidence="1">Uncharacterized protein</fullName>
    </submittedName>
</protein>
<dbReference type="RefSeq" id="WP_184326314.1">
    <property type="nucleotide sequence ID" value="NZ_JACHLZ010000001.1"/>
</dbReference>
<dbReference type="AlphaFoldDB" id="A0A841AGI4"/>
<evidence type="ECO:0000313" key="1">
    <source>
        <dbReference type="EMBL" id="MBB5833103.1"/>
    </source>
</evidence>
<name>A0A841AGI4_9MICO</name>
<keyword evidence="2" id="KW-1185">Reference proteome</keyword>
<gene>
    <name evidence="1" type="ORF">HNR70_002916</name>
</gene>
<sequence length="286" mass="30111">MTQPAQSPAEPTITERDMLGAMEVLSGASAEPTILLTLTDEEIMALDGASALELLGSPYVSQDEVDAEASAAAALRSLVARAMVFTGTEGREEEGDVLSGPGDPAQRPVQLDRRLAGVIALRRIPEGMVTSQRTLAGGTTTLAHYFYPSGGVLEEYVTIDGFHHFAVPELATVAERIRAFTDPFEVASEDGQPQALPLQEAVAALENEDTRALTVVTAVTDGASRRATVGATSQAVLVLDNGPLDREPAPTETVQVSEVSSEALRTVLDVMLPREADDEADATPEG</sequence>
<proteinExistence type="predicted"/>
<comment type="caution">
    <text evidence="1">The sequence shown here is derived from an EMBL/GenBank/DDBJ whole genome shotgun (WGS) entry which is preliminary data.</text>
</comment>
<organism evidence="1 2">
    <name type="scientific">Brachybacterium aquaticum</name>
    <dbReference type="NCBI Taxonomy" id="1432564"/>
    <lineage>
        <taxon>Bacteria</taxon>
        <taxon>Bacillati</taxon>
        <taxon>Actinomycetota</taxon>
        <taxon>Actinomycetes</taxon>
        <taxon>Micrococcales</taxon>
        <taxon>Dermabacteraceae</taxon>
        <taxon>Brachybacterium</taxon>
    </lineage>
</organism>
<reference evidence="1 2" key="1">
    <citation type="submission" date="2020-08" db="EMBL/GenBank/DDBJ databases">
        <title>Sequencing the genomes of 1000 actinobacteria strains.</title>
        <authorList>
            <person name="Klenk H.-P."/>
        </authorList>
    </citation>
    <scope>NUCLEOTIDE SEQUENCE [LARGE SCALE GENOMIC DNA]</scope>
    <source>
        <strain evidence="1 2">DSM 28796</strain>
    </source>
</reference>
<accession>A0A841AGI4</accession>